<dbReference type="Proteomes" id="UP001623232">
    <property type="component" value="Chromosome"/>
</dbReference>
<dbReference type="RefSeq" id="WP_406649232.1">
    <property type="nucleotide sequence ID" value="NZ_CP123584.1"/>
</dbReference>
<gene>
    <name evidence="1" type="ORF">QEZ52_07930</name>
</gene>
<sequence>MSKLPKKIDFLLRNTLTVTSDSEHCEDDNIAVGRPLHCQDCDIDDNCIGERWVPDNYDELAALIAIVAMGQAIQASHILRELAPAEPAYSFDELRAEAKVKLTVQDTPEKPRTGYPKWQRDGFVFEVISWIAAKITYGDQALLKNPHVSATSQGLDGLMLQLNGEQDAVVSSTVFEDKCTDDPRNTFLAKVVPGFLDRHQNLRSAEIIDAAGALLRIAGLAEKDAAHLSAAVTEIAKRKYRAAFSLPPDFDTLAARQSLFSDYDRIQSITAEQRIGASFITPIDMRDWIAELADKAIEYLENLDGEEA</sequence>
<dbReference type="EMBL" id="CP123584">
    <property type="protein sequence ID" value="WZK90461.1"/>
    <property type="molecule type" value="Genomic_DNA"/>
</dbReference>
<reference evidence="1 2" key="1">
    <citation type="submission" date="2023-04" db="EMBL/GenBank/DDBJ databases">
        <title>Complete genome sequence of Alisedimentitalea scapharcae.</title>
        <authorList>
            <person name="Rong J.-C."/>
            <person name="Yi M.-L."/>
            <person name="Zhao Q."/>
        </authorList>
    </citation>
    <scope>NUCLEOTIDE SEQUENCE [LARGE SCALE GENOMIC DNA]</scope>
    <source>
        <strain evidence="1 2">KCTC 42119</strain>
    </source>
</reference>
<keyword evidence="2" id="KW-1185">Reference proteome</keyword>
<proteinExistence type="predicted"/>
<evidence type="ECO:0000313" key="2">
    <source>
        <dbReference type="Proteomes" id="UP001623232"/>
    </source>
</evidence>
<organism evidence="1 2">
    <name type="scientific">Aliisedimentitalea scapharcae</name>
    <dbReference type="NCBI Taxonomy" id="1524259"/>
    <lineage>
        <taxon>Bacteria</taxon>
        <taxon>Pseudomonadati</taxon>
        <taxon>Pseudomonadota</taxon>
        <taxon>Alphaproteobacteria</taxon>
        <taxon>Rhodobacterales</taxon>
        <taxon>Roseobacteraceae</taxon>
        <taxon>Aliisedimentitalea</taxon>
    </lineage>
</organism>
<protein>
    <submittedName>
        <fullName evidence="1">Uncharacterized protein</fullName>
    </submittedName>
</protein>
<name>A0ABZ2XWH9_9RHOB</name>
<accession>A0ABZ2XWH9</accession>
<evidence type="ECO:0000313" key="1">
    <source>
        <dbReference type="EMBL" id="WZK90461.1"/>
    </source>
</evidence>